<accession>A0A2W1N0N1</accession>
<name>A0A2W1N0N1_9FLAO</name>
<dbReference type="InterPro" id="IPR036013">
    <property type="entry name" value="Band_7/SPFH_dom_sf"/>
</dbReference>
<dbReference type="Proteomes" id="UP000249248">
    <property type="component" value="Unassembled WGS sequence"/>
</dbReference>
<keyword evidence="5" id="KW-1185">Reference proteome</keyword>
<dbReference type="EMBL" id="QKSB01000008">
    <property type="protein sequence ID" value="PZE16511.1"/>
    <property type="molecule type" value="Genomic_DNA"/>
</dbReference>
<dbReference type="CDD" id="cd03407">
    <property type="entry name" value="SPFH_like_u4"/>
    <property type="match status" value="1"/>
</dbReference>
<dbReference type="SMART" id="SM00244">
    <property type="entry name" value="PHB"/>
    <property type="match status" value="1"/>
</dbReference>
<comment type="subcellular location">
    <subcellularLocation>
        <location evidence="1">Membrane</location>
        <topology evidence="1">Single-pass membrane protein</topology>
    </subcellularLocation>
</comment>
<dbReference type="InterPro" id="IPR050710">
    <property type="entry name" value="Band7/mec-2_domain"/>
</dbReference>
<dbReference type="Pfam" id="PF01145">
    <property type="entry name" value="Band_7"/>
    <property type="match status" value="1"/>
</dbReference>
<reference evidence="4 5" key="1">
    <citation type="submission" date="2018-06" db="EMBL/GenBank/DDBJ databases">
        <title>The draft genome sequence of Crocinitomix sp. SM1701.</title>
        <authorList>
            <person name="Zhang X."/>
        </authorList>
    </citation>
    <scope>NUCLEOTIDE SEQUENCE [LARGE SCALE GENOMIC DNA]</scope>
    <source>
        <strain evidence="4 5">SM1701</strain>
    </source>
</reference>
<dbReference type="OrthoDB" id="9809197at2"/>
<dbReference type="PRINTS" id="PR00721">
    <property type="entry name" value="STOMATIN"/>
</dbReference>
<dbReference type="Gene3D" id="3.30.479.30">
    <property type="entry name" value="Band 7 domain"/>
    <property type="match status" value="1"/>
</dbReference>
<organism evidence="4 5">
    <name type="scientific">Putridiphycobacter roseus</name>
    <dbReference type="NCBI Taxonomy" id="2219161"/>
    <lineage>
        <taxon>Bacteria</taxon>
        <taxon>Pseudomonadati</taxon>
        <taxon>Bacteroidota</taxon>
        <taxon>Flavobacteriia</taxon>
        <taxon>Flavobacteriales</taxon>
        <taxon>Crocinitomicaceae</taxon>
        <taxon>Putridiphycobacter</taxon>
    </lineage>
</organism>
<evidence type="ECO:0000313" key="4">
    <source>
        <dbReference type="EMBL" id="PZE16511.1"/>
    </source>
</evidence>
<comment type="caution">
    <text evidence="4">The sequence shown here is derived from an EMBL/GenBank/DDBJ whole genome shotgun (WGS) entry which is preliminary data.</text>
</comment>
<dbReference type="PANTHER" id="PTHR43327">
    <property type="entry name" value="STOMATIN-LIKE PROTEIN 2, MITOCHONDRIAL"/>
    <property type="match status" value="1"/>
</dbReference>
<evidence type="ECO:0000256" key="1">
    <source>
        <dbReference type="ARBA" id="ARBA00004167"/>
    </source>
</evidence>
<dbReference type="GO" id="GO:0016020">
    <property type="term" value="C:membrane"/>
    <property type="evidence" value="ECO:0007669"/>
    <property type="project" value="UniProtKB-SubCell"/>
</dbReference>
<feature type="domain" description="Band 7" evidence="3">
    <location>
        <begin position="17"/>
        <end position="176"/>
    </location>
</feature>
<gene>
    <name evidence="4" type="ORF">DNU06_12900</name>
</gene>
<sequence>MLVYILGGLLLVVLLFKSIILVEERTYFVIQRLGKFQKMAGPGLGFIIPFIDSKAGVINMRVQQLDVEVETKTRDDVFVHLTVSVQFQVMNEKLWDAYYSLDNARHQISSYIFDDVRAEVPKMELDDVFAKKDDIAVAVRQNLAESMDKYGYNIVKALITDIDPDARVKDSMNKINAAKRDKEATLEEAEAAKIRVVKAAEADAESKRLSGEGIAQQRLEIVRGFKESVEDFQKSLKSITHEEVMQFVLLTQYFDTLNNIGANGKNSSILIPHSPSAMADFQQQIVNGTLVGAKLKDASEDKSNTASTETF</sequence>
<dbReference type="InterPro" id="IPR001107">
    <property type="entry name" value="Band_7"/>
</dbReference>
<evidence type="ECO:0000313" key="5">
    <source>
        <dbReference type="Proteomes" id="UP000249248"/>
    </source>
</evidence>
<dbReference type="InterPro" id="IPR001972">
    <property type="entry name" value="Stomatin_HflK_fam"/>
</dbReference>
<dbReference type="AlphaFoldDB" id="A0A2W1N0N1"/>
<evidence type="ECO:0000256" key="2">
    <source>
        <dbReference type="SAM" id="Coils"/>
    </source>
</evidence>
<evidence type="ECO:0000259" key="3">
    <source>
        <dbReference type="SMART" id="SM00244"/>
    </source>
</evidence>
<feature type="coiled-coil region" evidence="2">
    <location>
        <begin position="168"/>
        <end position="195"/>
    </location>
</feature>
<keyword evidence="2" id="KW-0175">Coiled coil</keyword>
<proteinExistence type="predicted"/>
<protein>
    <submittedName>
        <fullName evidence="4">SPFH domain-containing protein</fullName>
    </submittedName>
</protein>
<dbReference type="PANTHER" id="PTHR43327:SF10">
    <property type="entry name" value="STOMATIN-LIKE PROTEIN 2, MITOCHONDRIAL"/>
    <property type="match status" value="1"/>
</dbReference>
<dbReference type="SUPFAM" id="SSF117892">
    <property type="entry name" value="Band 7/SPFH domain"/>
    <property type="match status" value="1"/>
</dbReference>